<dbReference type="InterPro" id="IPR036599">
    <property type="entry name" value="DNA_ligase_N_sf"/>
</dbReference>
<keyword evidence="5" id="KW-0235">DNA replication</keyword>
<dbReference type="InterPro" id="IPR012309">
    <property type="entry name" value="DNA_ligase_ATP-dep_C"/>
</dbReference>
<dbReference type="InterPro" id="IPR001357">
    <property type="entry name" value="BRCT_dom"/>
</dbReference>
<reference evidence="20" key="1">
    <citation type="submission" date="2025-08" db="UniProtKB">
        <authorList>
            <consortium name="RefSeq"/>
        </authorList>
    </citation>
    <scope>IDENTIFICATION</scope>
    <source>
        <tissue evidence="20">Thorax and Abdomen</tissue>
    </source>
</reference>
<dbReference type="SUPFAM" id="SSF57716">
    <property type="entry name" value="Glucocorticoid receptor-like (DNA-binding domain)"/>
    <property type="match status" value="1"/>
</dbReference>
<evidence type="ECO:0000256" key="11">
    <source>
        <dbReference type="ARBA" id="ARBA00023242"/>
    </source>
</evidence>
<keyword evidence="13" id="KW-0234">DNA repair</keyword>
<dbReference type="InterPro" id="IPR000977">
    <property type="entry name" value="DNA_ligase_ATP-dep"/>
</dbReference>
<dbReference type="InterPro" id="IPR012308">
    <property type="entry name" value="DNA_ligase_ATP-dep_N"/>
</dbReference>
<dbReference type="PROSITE" id="PS50064">
    <property type="entry name" value="ZF_PARP_2"/>
    <property type="match status" value="1"/>
</dbReference>
<keyword evidence="10 13" id="KW-0067">ATP-binding</keyword>
<evidence type="ECO:0000256" key="3">
    <source>
        <dbReference type="ARBA" id="ARBA00007572"/>
    </source>
</evidence>
<dbReference type="NCBIfam" id="TIGR00574">
    <property type="entry name" value="dnl1"/>
    <property type="match status" value="1"/>
</dbReference>
<evidence type="ECO:0000256" key="12">
    <source>
        <dbReference type="ARBA" id="ARBA00034003"/>
    </source>
</evidence>
<dbReference type="Gene3D" id="2.40.50.140">
    <property type="entry name" value="Nucleic acid-binding proteins"/>
    <property type="match status" value="1"/>
</dbReference>
<name>A0ABM3FK78_NEOLC</name>
<keyword evidence="11" id="KW-0539">Nucleus</keyword>
<dbReference type="PROSITE" id="PS00333">
    <property type="entry name" value="DNA_LIGASE_A2"/>
    <property type="match status" value="1"/>
</dbReference>
<evidence type="ECO:0000256" key="5">
    <source>
        <dbReference type="ARBA" id="ARBA00022705"/>
    </source>
</evidence>
<evidence type="ECO:0000259" key="18">
    <source>
        <dbReference type="PROSITE" id="PS50172"/>
    </source>
</evidence>
<feature type="region of interest" description="Disordered" evidence="15">
    <location>
        <begin position="100"/>
        <end position="173"/>
    </location>
</feature>
<gene>
    <name evidence="20" type="primary">LOC107226619</name>
</gene>
<dbReference type="SUPFAM" id="SSF56091">
    <property type="entry name" value="DNA ligase/mRNA capping enzyme, catalytic domain"/>
    <property type="match status" value="1"/>
</dbReference>
<evidence type="ECO:0000256" key="10">
    <source>
        <dbReference type="ARBA" id="ARBA00022840"/>
    </source>
</evidence>
<comment type="catalytic activity">
    <reaction evidence="12 13">
        <text>ATP + (deoxyribonucleotide)n-3'-hydroxyl + 5'-phospho-(deoxyribonucleotide)m = (deoxyribonucleotide)n+m + AMP + diphosphate.</text>
        <dbReference type="EC" id="6.5.1.1"/>
    </reaction>
</comment>
<keyword evidence="13" id="KW-0227">DNA damage</keyword>
<feature type="domain" description="PARP-type" evidence="16">
    <location>
        <begin position="13"/>
        <end position="104"/>
    </location>
</feature>
<dbReference type="InterPro" id="IPR016059">
    <property type="entry name" value="DNA_ligase_ATP-dep_CS"/>
</dbReference>
<dbReference type="RefSeq" id="XP_046588431.1">
    <property type="nucleotide sequence ID" value="XM_046732475.1"/>
</dbReference>
<feature type="compositionally biased region" description="Polar residues" evidence="15">
    <location>
        <begin position="774"/>
        <end position="783"/>
    </location>
</feature>
<evidence type="ECO:0000259" key="17">
    <source>
        <dbReference type="PROSITE" id="PS50160"/>
    </source>
</evidence>
<evidence type="ECO:0000256" key="7">
    <source>
        <dbReference type="ARBA" id="ARBA00022741"/>
    </source>
</evidence>
<feature type="compositionally biased region" description="Basic and acidic residues" evidence="15">
    <location>
        <begin position="121"/>
        <end position="138"/>
    </location>
</feature>
<dbReference type="GO" id="GO:0016874">
    <property type="term" value="F:ligase activity"/>
    <property type="evidence" value="ECO:0007669"/>
    <property type="project" value="UniProtKB-KW"/>
</dbReference>
<evidence type="ECO:0000256" key="2">
    <source>
        <dbReference type="ARBA" id="ARBA00004123"/>
    </source>
</evidence>
<accession>A0ABM3FK78</accession>
<feature type="compositionally biased region" description="Basic and acidic residues" evidence="15">
    <location>
        <begin position="872"/>
        <end position="887"/>
    </location>
</feature>
<dbReference type="SUPFAM" id="SSF50249">
    <property type="entry name" value="Nucleic acid-binding proteins"/>
    <property type="match status" value="1"/>
</dbReference>
<keyword evidence="9" id="KW-0862">Zinc</keyword>
<dbReference type="Gene3D" id="3.30.1740.10">
    <property type="entry name" value="Zinc finger, PARP-type"/>
    <property type="match status" value="1"/>
</dbReference>
<evidence type="ECO:0000256" key="15">
    <source>
        <dbReference type="SAM" id="MobiDB-lite"/>
    </source>
</evidence>
<dbReference type="Pfam" id="PF01068">
    <property type="entry name" value="DNA_ligase_A_M"/>
    <property type="match status" value="1"/>
</dbReference>
<evidence type="ECO:0000313" key="20">
    <source>
        <dbReference type="RefSeq" id="XP_046588431.1"/>
    </source>
</evidence>
<dbReference type="SUPFAM" id="SSF117018">
    <property type="entry name" value="ATP-dependent DNA ligase DNA-binding domain"/>
    <property type="match status" value="1"/>
</dbReference>
<dbReference type="PROSITE" id="PS50172">
    <property type="entry name" value="BRCT"/>
    <property type="match status" value="1"/>
</dbReference>
<keyword evidence="4 13" id="KW-0436">Ligase</keyword>
<dbReference type="PROSITE" id="PS00697">
    <property type="entry name" value="DNA_LIGASE_A1"/>
    <property type="match status" value="1"/>
</dbReference>
<dbReference type="Pfam" id="PF04675">
    <property type="entry name" value="DNA_ligase_A_N"/>
    <property type="match status" value="1"/>
</dbReference>
<keyword evidence="6" id="KW-0479">Metal-binding</keyword>
<dbReference type="EC" id="6.5.1.1" evidence="13"/>
<dbReference type="InterPro" id="IPR001510">
    <property type="entry name" value="Znf_PARP"/>
</dbReference>
<comment type="subcellular location">
    <subcellularLocation>
        <location evidence="2">Nucleus</location>
    </subcellularLocation>
</comment>
<evidence type="ECO:0000256" key="1">
    <source>
        <dbReference type="ARBA" id="ARBA00001946"/>
    </source>
</evidence>
<dbReference type="CDD" id="cd07967">
    <property type="entry name" value="OBF_DNA_ligase_III"/>
    <property type="match status" value="1"/>
</dbReference>
<dbReference type="Gene3D" id="3.30.470.30">
    <property type="entry name" value="DNA ligase/mRNA capping enzyme"/>
    <property type="match status" value="1"/>
</dbReference>
<keyword evidence="13" id="KW-0233">DNA recombination</keyword>
<evidence type="ECO:0000256" key="6">
    <source>
        <dbReference type="ARBA" id="ARBA00022723"/>
    </source>
</evidence>
<evidence type="ECO:0000256" key="4">
    <source>
        <dbReference type="ARBA" id="ARBA00022598"/>
    </source>
</evidence>
<comment type="cofactor">
    <cofactor evidence="1">
        <name>Mg(2+)</name>
        <dbReference type="ChEBI" id="CHEBI:18420"/>
    </cofactor>
</comment>
<evidence type="ECO:0000256" key="13">
    <source>
        <dbReference type="RuleBase" id="RU000617"/>
    </source>
</evidence>
<organism evidence="19 20">
    <name type="scientific">Neodiprion lecontei</name>
    <name type="common">Redheaded pine sawfly</name>
    <dbReference type="NCBI Taxonomy" id="441921"/>
    <lineage>
        <taxon>Eukaryota</taxon>
        <taxon>Metazoa</taxon>
        <taxon>Ecdysozoa</taxon>
        <taxon>Arthropoda</taxon>
        <taxon>Hexapoda</taxon>
        <taxon>Insecta</taxon>
        <taxon>Pterygota</taxon>
        <taxon>Neoptera</taxon>
        <taxon>Endopterygota</taxon>
        <taxon>Hymenoptera</taxon>
        <taxon>Tenthredinoidea</taxon>
        <taxon>Diprionidae</taxon>
        <taxon>Diprioninae</taxon>
        <taxon>Neodiprion</taxon>
    </lineage>
</organism>
<dbReference type="InterPro" id="IPR050191">
    <property type="entry name" value="ATP-dep_DNA_ligase"/>
</dbReference>
<keyword evidence="8" id="KW-0863">Zinc-finger</keyword>
<feature type="compositionally biased region" description="Polar residues" evidence="15">
    <location>
        <begin position="139"/>
        <end position="149"/>
    </location>
</feature>
<protein>
    <recommendedName>
        <fullName evidence="13">DNA ligase</fullName>
        <ecNumber evidence="13">6.5.1.1</ecNumber>
    </recommendedName>
</protein>
<dbReference type="SMART" id="SM01336">
    <property type="entry name" value="zf-PARP"/>
    <property type="match status" value="1"/>
</dbReference>
<dbReference type="GeneID" id="107226619"/>
<dbReference type="CDD" id="cd07902">
    <property type="entry name" value="Adenylation_DNA_ligase_III"/>
    <property type="match status" value="1"/>
</dbReference>
<dbReference type="Proteomes" id="UP000829291">
    <property type="component" value="Chromosome 2"/>
</dbReference>
<dbReference type="Pfam" id="PF00645">
    <property type="entry name" value="zf-PARP"/>
    <property type="match status" value="1"/>
</dbReference>
<dbReference type="InterPro" id="IPR012340">
    <property type="entry name" value="NA-bd_OB-fold"/>
</dbReference>
<dbReference type="Pfam" id="PF04679">
    <property type="entry name" value="DNA_ligase_A_C"/>
    <property type="match status" value="1"/>
</dbReference>
<dbReference type="InterPro" id="IPR012310">
    <property type="entry name" value="DNA_ligase_ATP-dep_cent"/>
</dbReference>
<evidence type="ECO:0000313" key="19">
    <source>
        <dbReference type="Proteomes" id="UP000829291"/>
    </source>
</evidence>
<feature type="compositionally biased region" description="Basic and acidic residues" evidence="15">
    <location>
        <begin position="839"/>
        <end position="864"/>
    </location>
</feature>
<evidence type="ECO:0000256" key="8">
    <source>
        <dbReference type="ARBA" id="ARBA00022771"/>
    </source>
</evidence>
<feature type="domain" description="BRCT" evidence="18">
    <location>
        <begin position="919"/>
        <end position="1003"/>
    </location>
</feature>
<feature type="region of interest" description="Disordered" evidence="15">
    <location>
        <begin position="774"/>
        <end position="914"/>
    </location>
</feature>
<proteinExistence type="inferred from homology"/>
<dbReference type="InterPro" id="IPR036957">
    <property type="entry name" value="Znf_PARP_sf"/>
</dbReference>
<feature type="region of interest" description="Disordered" evidence="15">
    <location>
        <begin position="377"/>
        <end position="399"/>
    </location>
</feature>
<evidence type="ECO:0000256" key="9">
    <source>
        <dbReference type="ARBA" id="ARBA00022833"/>
    </source>
</evidence>
<evidence type="ECO:0000259" key="16">
    <source>
        <dbReference type="PROSITE" id="PS50064"/>
    </source>
</evidence>
<keyword evidence="7 13" id="KW-0547">Nucleotide-binding</keyword>
<comment type="similarity">
    <text evidence="3 14">Belongs to the ATP-dependent DNA ligase family.</text>
</comment>
<keyword evidence="19" id="KW-1185">Reference proteome</keyword>
<dbReference type="PROSITE" id="PS50160">
    <property type="entry name" value="DNA_LIGASE_A3"/>
    <property type="match status" value="1"/>
</dbReference>
<dbReference type="PANTHER" id="PTHR45674">
    <property type="entry name" value="DNA LIGASE 1/3 FAMILY MEMBER"/>
    <property type="match status" value="1"/>
</dbReference>
<evidence type="ECO:0000256" key="14">
    <source>
        <dbReference type="RuleBase" id="RU004196"/>
    </source>
</evidence>
<dbReference type="Gene3D" id="3.30.1490.70">
    <property type="match status" value="1"/>
</dbReference>
<feature type="domain" description="ATP-dependent DNA ligase family profile" evidence="17">
    <location>
        <begin position="510"/>
        <end position="644"/>
    </location>
</feature>
<dbReference type="Gene3D" id="1.10.3260.10">
    <property type="entry name" value="DNA ligase, ATP-dependent, N-terminal domain"/>
    <property type="match status" value="1"/>
</dbReference>
<sequence length="1050" mass="118058">MSDGDESPEEKPFAVERAKTGRAKCKKCKCPIEQGVVRVAKLMSNPFGDGKMKAWHHLTCIFEVFAKQRASTKRIDDLDDDVAGWQELDDEGKELVQGKLEEFNDSAPVKNANKKISPGKKNTEKRDSSAKNESRNDNSSKNGKTSVGGSKSRVEPIPSTSKVSPKKETPVGKCRDDAFREFRRLCASVANANAYTSKTAIVRQMLTKGCEGDGFKGDVTLWCKMLLPGVTKRVYNLQSKQLVKLFSRMFNKDEDEMLEHLEQGDVAETIHAAFENSSLLQPSAQSHLTIREVDQFLDKLSLLTKEDEQIQHFKSIVTRCTANDLKMIIRQVKHDLRITAGPKHILDAIHDDAYAAFQSSRDLETVVSRFVEDSPLFSSSKKSAGNRETDPKRTSTGSKVGLTLMTPVLPMLAEACKSVEMAMRKCPDGMLSEIKYDGERVQVHKQGNQFRYFSRSLKPVMPHKVNHFHDFISKAFPGGDDLILDTEVLMIDTNTGKPLPFGSLGVHKKAQFKDANVCLFVFDCLYYNGETLMDKSMQKRRSILKEKMVVIPNRIMLSEVEEVQDPKDLAHMIAKVIKMGLEGLVLKDVTGKYEPGKRHWLKVKKDYLLDGAMADSADLVVLGAWYGTGKKGGMMSVFLMGCFDEDRNRWLTVTKVHTGHDDVTLERLQGELKMEKIGKDVNLLPSWLHANKAMVPDFVAKDPKKQPVWEITGAEFTNQGVHTADGISIRFPRVTRIRDDKDWKTATSLKELRTLFARSSDSVDVSLLLGNQTTSTSTVQRSLDSMLKPKAEKSEIENDGNSGNNQEELDEKSETEKCDEKNPSLLSRNGIALGNGSEVKLEGDVKTATEIKEEPKSHGEDAHPSTRRGAKRKSDVLIDVKMKKEPDFSTTSTSSEGDGLSKRKRLPRDLDESDYTDHTTNKAFKTVRVLLARDVKKDRRKALRNILKTLGAKVLEEEDQHLATHVIHSKAEVPTTIIQNYRRIFRKPELVQSECKGIVHLAWRKSGKFFFFLLFGNRKCYLNTILLPVSLANLRTHFMHSQCVTLEISK</sequence>
<dbReference type="PANTHER" id="PTHR45674:SF9">
    <property type="entry name" value="DNA LIGASE 3"/>
    <property type="match status" value="1"/>
</dbReference>
<feature type="compositionally biased region" description="Basic and acidic residues" evidence="15">
    <location>
        <begin position="787"/>
        <end position="796"/>
    </location>
</feature>
<feature type="compositionally biased region" description="Basic and acidic residues" evidence="15">
    <location>
        <begin position="812"/>
        <end position="822"/>
    </location>
</feature>